<organism evidence="3 4">
    <name type="scientific">Aeromicrobium camelliae</name>
    <dbReference type="NCBI Taxonomy" id="1538144"/>
    <lineage>
        <taxon>Bacteria</taxon>
        <taxon>Bacillati</taxon>
        <taxon>Actinomycetota</taxon>
        <taxon>Actinomycetes</taxon>
        <taxon>Propionibacteriales</taxon>
        <taxon>Nocardioidaceae</taxon>
        <taxon>Aeromicrobium</taxon>
    </lineage>
</organism>
<proteinExistence type="inferred from homology"/>
<dbReference type="InterPro" id="IPR016181">
    <property type="entry name" value="Acyl_CoA_acyltransferase"/>
</dbReference>
<dbReference type="RefSeq" id="WP_124235258.1">
    <property type="nucleotide sequence ID" value="NZ_JBHUFI010000007.1"/>
</dbReference>
<comment type="caution">
    <text evidence="3">The sequence shown here is derived from an EMBL/GenBank/DDBJ whole genome shotgun (WGS) entry which is preliminary data.</text>
</comment>
<comment type="subcellular location">
    <subcellularLocation>
        <location evidence="1">Cytoplasm</location>
    </subcellularLocation>
</comment>
<dbReference type="GO" id="GO:0008999">
    <property type="term" value="F:protein-N-terminal-alanine acetyltransferase activity"/>
    <property type="evidence" value="ECO:0007669"/>
    <property type="project" value="UniProtKB-EC"/>
</dbReference>
<sequence>MTVRPAVPADLPSLVALEAACFAAEAWSESQVREELTGGRTVLALDTESALAGYASVSVVAEDAELLRIAVDPGQRRAGFGRSLLDAALDAAQHRGAARMLLEVDAENVAAIGLYESRGFATLARRRGYYRGRDALVMERLLP</sequence>
<feature type="domain" description="N-acetyltransferase" evidence="2">
    <location>
        <begin position="1"/>
        <end position="143"/>
    </location>
</feature>
<keyword evidence="4" id="KW-1185">Reference proteome</keyword>
<evidence type="ECO:0000313" key="3">
    <source>
        <dbReference type="EMBL" id="RQN10062.1"/>
    </source>
</evidence>
<reference evidence="3 4" key="1">
    <citation type="submission" date="2018-11" db="EMBL/GenBank/DDBJ databases">
        <authorList>
            <person name="Li F."/>
        </authorList>
    </citation>
    <scope>NUCLEOTIDE SEQUENCE [LARGE SCALE GENOMIC DNA]</scope>
    <source>
        <strain evidence="3 4">YS17T</strain>
    </source>
</reference>
<evidence type="ECO:0000259" key="2">
    <source>
        <dbReference type="PROSITE" id="PS51186"/>
    </source>
</evidence>
<dbReference type="InterPro" id="IPR006464">
    <property type="entry name" value="AcTrfase_RimI/Ard1"/>
</dbReference>
<dbReference type="GO" id="GO:0005737">
    <property type="term" value="C:cytoplasm"/>
    <property type="evidence" value="ECO:0007669"/>
    <property type="project" value="UniProtKB-SubCell"/>
</dbReference>
<dbReference type="OrthoDB" id="529907at2"/>
<dbReference type="AlphaFoldDB" id="A0A3N6WYF0"/>
<dbReference type="SUPFAM" id="SSF55729">
    <property type="entry name" value="Acyl-CoA N-acyltransferases (Nat)"/>
    <property type="match status" value="1"/>
</dbReference>
<dbReference type="Pfam" id="PF00583">
    <property type="entry name" value="Acetyltransf_1"/>
    <property type="match status" value="1"/>
</dbReference>
<comment type="similarity">
    <text evidence="1">Belongs to the acetyltransferase family. RimI subfamily.</text>
</comment>
<dbReference type="EC" id="2.3.1.266" evidence="1"/>
<dbReference type="CDD" id="cd04301">
    <property type="entry name" value="NAT_SF"/>
    <property type="match status" value="1"/>
</dbReference>
<accession>A0A3N6WYF0</accession>
<evidence type="ECO:0000313" key="4">
    <source>
        <dbReference type="Proteomes" id="UP000275225"/>
    </source>
</evidence>
<name>A0A3N6WYF0_9ACTN</name>
<evidence type="ECO:0000256" key="1">
    <source>
        <dbReference type="RuleBase" id="RU363094"/>
    </source>
</evidence>
<dbReference type="Gene3D" id="3.40.630.30">
    <property type="match status" value="1"/>
</dbReference>
<comment type="catalytic activity">
    <reaction evidence="1">
        <text>N-terminal L-alanyl-[ribosomal protein bS18] + acetyl-CoA = N-terminal N(alpha)-acetyl-L-alanyl-[ribosomal protein bS18] + CoA + H(+)</text>
        <dbReference type="Rhea" id="RHEA:43756"/>
        <dbReference type="Rhea" id="RHEA-COMP:10676"/>
        <dbReference type="Rhea" id="RHEA-COMP:10677"/>
        <dbReference type="ChEBI" id="CHEBI:15378"/>
        <dbReference type="ChEBI" id="CHEBI:57287"/>
        <dbReference type="ChEBI" id="CHEBI:57288"/>
        <dbReference type="ChEBI" id="CHEBI:64718"/>
        <dbReference type="ChEBI" id="CHEBI:83683"/>
        <dbReference type="EC" id="2.3.1.266"/>
    </reaction>
</comment>
<gene>
    <name evidence="3" type="primary">rimI</name>
    <name evidence="3" type="ORF">EHW97_00765</name>
</gene>
<dbReference type="PROSITE" id="PS51186">
    <property type="entry name" value="GNAT"/>
    <property type="match status" value="1"/>
</dbReference>
<protein>
    <recommendedName>
        <fullName evidence="1">[Ribosomal protein bS18]-alanine N-acetyltransferase</fullName>
        <ecNumber evidence="1">2.3.1.266</ecNumber>
    </recommendedName>
</protein>
<comment type="function">
    <text evidence="1">Acetylates the N-terminal alanine of ribosomal protein bS18.</text>
</comment>
<dbReference type="PANTHER" id="PTHR43617:SF20">
    <property type="entry name" value="N-ALPHA-ACETYLTRANSFERASE RIMI"/>
    <property type="match status" value="1"/>
</dbReference>
<dbReference type="EMBL" id="RQJX01000001">
    <property type="protein sequence ID" value="RQN10062.1"/>
    <property type="molecule type" value="Genomic_DNA"/>
</dbReference>
<dbReference type="PANTHER" id="PTHR43617">
    <property type="entry name" value="L-AMINO ACID N-ACETYLTRANSFERASE"/>
    <property type="match status" value="1"/>
</dbReference>
<keyword evidence="1" id="KW-0963">Cytoplasm</keyword>
<dbReference type="InterPro" id="IPR050276">
    <property type="entry name" value="MshD_Acetyltransferase"/>
</dbReference>
<dbReference type="InterPro" id="IPR000182">
    <property type="entry name" value="GNAT_dom"/>
</dbReference>
<dbReference type="Proteomes" id="UP000275225">
    <property type="component" value="Unassembled WGS sequence"/>
</dbReference>
<keyword evidence="3" id="KW-0808">Transferase</keyword>
<dbReference type="NCBIfam" id="TIGR01575">
    <property type="entry name" value="rimI"/>
    <property type="match status" value="1"/>
</dbReference>